<dbReference type="RefSeq" id="WP_148311237.1">
    <property type="nucleotide sequence ID" value="NZ_CP003811.1"/>
</dbReference>
<evidence type="ECO:0000313" key="2">
    <source>
        <dbReference type="Proteomes" id="UP000029492"/>
    </source>
</evidence>
<dbReference type="AlphaFoldDB" id="A0A089Q872"/>
<dbReference type="Proteomes" id="UP000029492">
    <property type="component" value="Chromosome"/>
</dbReference>
<dbReference type="STRING" id="693986.MOC_3014"/>
<organism evidence="1 2">
    <name type="scientific">Methylobacterium oryzae CBMB20</name>
    <dbReference type="NCBI Taxonomy" id="693986"/>
    <lineage>
        <taxon>Bacteria</taxon>
        <taxon>Pseudomonadati</taxon>
        <taxon>Pseudomonadota</taxon>
        <taxon>Alphaproteobacteria</taxon>
        <taxon>Hyphomicrobiales</taxon>
        <taxon>Methylobacteriaceae</taxon>
        <taxon>Methylobacterium</taxon>
    </lineage>
</organism>
<sequence>MSAWFASMDHPGVGAPAYLFALDDRGAYVVARFDRPGVPEDGVMLRGVSSEQDAATLRAARAA</sequence>
<accession>A0A089Q872</accession>
<keyword evidence="2" id="KW-1185">Reference proteome</keyword>
<dbReference type="EMBL" id="CP003811">
    <property type="protein sequence ID" value="AIQ90769.1"/>
    <property type="molecule type" value="Genomic_DNA"/>
</dbReference>
<name>A0A089Q872_9HYPH</name>
<gene>
    <name evidence="1" type="ORF">MOC_3014</name>
</gene>
<dbReference type="KEGG" id="mor:MOC_3014"/>
<proteinExistence type="predicted"/>
<dbReference type="HOGENOM" id="CLU_2880736_0_0_5"/>
<evidence type="ECO:0000313" key="1">
    <source>
        <dbReference type="EMBL" id="AIQ90769.1"/>
    </source>
</evidence>
<reference evidence="1 2" key="1">
    <citation type="journal article" date="2014" name="PLoS ONE">
        <title>Genome Information of Methylobacterium oryzae, a Plant-Probiotic Methylotroph in the Phyllosphere.</title>
        <authorList>
            <person name="Kwak M.J."/>
            <person name="Jeong H."/>
            <person name="Madhaiyan M."/>
            <person name="Lee Y."/>
            <person name="Sa T.M."/>
            <person name="Oh T.K."/>
            <person name="Kim J.F."/>
        </authorList>
    </citation>
    <scope>NUCLEOTIDE SEQUENCE [LARGE SCALE GENOMIC DNA]</scope>
    <source>
        <strain evidence="1 2">CBMB20</strain>
    </source>
</reference>
<dbReference type="eggNOG" id="ENOG50311S8">
    <property type="taxonomic scope" value="Bacteria"/>
</dbReference>
<protein>
    <submittedName>
        <fullName evidence="1">Protein of unassigned function</fullName>
    </submittedName>
</protein>